<dbReference type="GO" id="GO:0070573">
    <property type="term" value="F:metallodipeptidase activity"/>
    <property type="evidence" value="ECO:0007669"/>
    <property type="project" value="InterPro"/>
</dbReference>
<protein>
    <submittedName>
        <fullName evidence="1">Peptidase M19</fullName>
    </submittedName>
</protein>
<dbReference type="Pfam" id="PF01244">
    <property type="entry name" value="Peptidase_M19"/>
    <property type="match status" value="1"/>
</dbReference>
<accession>A0A844QHB7</accession>
<dbReference type="EMBL" id="WPHG01000003">
    <property type="protein sequence ID" value="MVA98547.1"/>
    <property type="molecule type" value="Genomic_DNA"/>
</dbReference>
<comment type="caution">
    <text evidence="1">The sequence shown here is derived from an EMBL/GenBank/DDBJ whole genome shotgun (WGS) entry which is preliminary data.</text>
</comment>
<keyword evidence="2" id="KW-1185">Reference proteome</keyword>
<dbReference type="Proteomes" id="UP000463224">
    <property type="component" value="Unassembled WGS sequence"/>
</dbReference>
<sequence>MRRILKIAAAAALLVAAIGLGIFFFVAPAMVERSMNQVLVAPPYEATAAARRLHETLVVADMHADSLLWGRDLLERGERGHVDVPRLIEGNVAVQMFTLVSKTPSGLNIERNADDSDNVTWLAIGQRWPLRTWFSLKQRALYQAERLHAMAQASNGRFVIVKTKADLAVFLERRKTEPEIVAGILGIEGAQVLEGDPANVDAMFAAGYRMMAPTHFFDNEMAGSAHGIDKGGLTEAGRKMIARMEELGMIVDIAHGSQKQIDEVLAMATRPVVVSHGGVKGTCDNNRNLSDGQLRAIAANGGLVGIGYWDTAVCGTDPAAIARAQKYVIDLIGAEHVGLGSDYDGAVDVPFDTTGLPLLTEALLAEGLGEHDIARVMGGNQIRLLAELLPD</sequence>
<reference evidence="1 2" key="1">
    <citation type="submission" date="2019-12" db="EMBL/GenBank/DDBJ databases">
        <title>Nitratireductor arenosus sp. nov., Isolated from sea sand, Jeju island, South Korea.</title>
        <authorList>
            <person name="Kim W."/>
        </authorList>
    </citation>
    <scope>NUCLEOTIDE SEQUENCE [LARGE SCALE GENOMIC DNA]</scope>
    <source>
        <strain evidence="1 2">CAU 1489</strain>
    </source>
</reference>
<dbReference type="GO" id="GO:0006508">
    <property type="term" value="P:proteolysis"/>
    <property type="evidence" value="ECO:0007669"/>
    <property type="project" value="InterPro"/>
</dbReference>
<evidence type="ECO:0000313" key="1">
    <source>
        <dbReference type="EMBL" id="MVA98547.1"/>
    </source>
</evidence>
<dbReference type="PANTHER" id="PTHR10443:SF12">
    <property type="entry name" value="DIPEPTIDASE"/>
    <property type="match status" value="1"/>
</dbReference>
<name>A0A844QHB7_9HYPH</name>
<dbReference type="Gene3D" id="3.20.20.140">
    <property type="entry name" value="Metal-dependent hydrolases"/>
    <property type="match status" value="1"/>
</dbReference>
<dbReference type="PROSITE" id="PS51365">
    <property type="entry name" value="RENAL_DIPEPTIDASE_2"/>
    <property type="match status" value="1"/>
</dbReference>
<proteinExistence type="predicted"/>
<dbReference type="RefSeq" id="WP_156713469.1">
    <property type="nucleotide sequence ID" value="NZ_WPHG01000003.1"/>
</dbReference>
<dbReference type="InterPro" id="IPR032466">
    <property type="entry name" value="Metal_Hydrolase"/>
</dbReference>
<dbReference type="AlphaFoldDB" id="A0A844QHB7"/>
<evidence type="ECO:0000313" key="2">
    <source>
        <dbReference type="Proteomes" id="UP000463224"/>
    </source>
</evidence>
<organism evidence="1 2">
    <name type="scientific">Nitratireductor arenosus</name>
    <dbReference type="NCBI Taxonomy" id="2682096"/>
    <lineage>
        <taxon>Bacteria</taxon>
        <taxon>Pseudomonadati</taxon>
        <taxon>Pseudomonadota</taxon>
        <taxon>Alphaproteobacteria</taxon>
        <taxon>Hyphomicrobiales</taxon>
        <taxon>Phyllobacteriaceae</taxon>
        <taxon>Nitratireductor</taxon>
    </lineage>
</organism>
<gene>
    <name evidence="1" type="ORF">GN330_14965</name>
</gene>
<dbReference type="SUPFAM" id="SSF51556">
    <property type="entry name" value="Metallo-dependent hydrolases"/>
    <property type="match status" value="1"/>
</dbReference>
<dbReference type="InterPro" id="IPR008257">
    <property type="entry name" value="Pept_M19"/>
</dbReference>
<dbReference type="PANTHER" id="PTHR10443">
    <property type="entry name" value="MICROSOMAL DIPEPTIDASE"/>
    <property type="match status" value="1"/>
</dbReference>